<dbReference type="InterPro" id="IPR004111">
    <property type="entry name" value="Repressor_TetR_C"/>
</dbReference>
<dbReference type="PROSITE" id="PS50977">
    <property type="entry name" value="HTH_TETR_2"/>
    <property type="match status" value="1"/>
</dbReference>
<dbReference type="Pfam" id="PF02909">
    <property type="entry name" value="TetR_C_1"/>
    <property type="match status" value="1"/>
</dbReference>
<keyword evidence="1" id="KW-0805">Transcription regulation</keyword>
<dbReference type="SUPFAM" id="SSF46689">
    <property type="entry name" value="Homeodomain-like"/>
    <property type="match status" value="1"/>
</dbReference>
<evidence type="ECO:0000256" key="4">
    <source>
        <dbReference type="PROSITE-ProRule" id="PRU00335"/>
    </source>
</evidence>
<gene>
    <name evidence="6" type="ORF">GA0070624_4290</name>
</gene>
<evidence type="ECO:0000256" key="2">
    <source>
        <dbReference type="ARBA" id="ARBA00023125"/>
    </source>
</evidence>
<dbReference type="InterPro" id="IPR036271">
    <property type="entry name" value="Tet_transcr_reg_TetR-rel_C_sf"/>
</dbReference>
<dbReference type="InterPro" id="IPR009057">
    <property type="entry name" value="Homeodomain-like_sf"/>
</dbReference>
<dbReference type="Pfam" id="PF00440">
    <property type="entry name" value="TetR_N"/>
    <property type="match status" value="1"/>
</dbReference>
<dbReference type="InterPro" id="IPR050109">
    <property type="entry name" value="HTH-type_TetR-like_transc_reg"/>
</dbReference>
<feature type="DNA-binding region" description="H-T-H motif" evidence="4">
    <location>
        <begin position="48"/>
        <end position="67"/>
    </location>
</feature>
<dbReference type="Gene3D" id="1.10.357.10">
    <property type="entry name" value="Tetracycline Repressor, domain 2"/>
    <property type="match status" value="1"/>
</dbReference>
<dbReference type="EMBL" id="FMHV01000002">
    <property type="protein sequence ID" value="SCL31562.1"/>
    <property type="molecule type" value="Genomic_DNA"/>
</dbReference>
<dbReference type="GO" id="GO:0000976">
    <property type="term" value="F:transcription cis-regulatory region binding"/>
    <property type="evidence" value="ECO:0007669"/>
    <property type="project" value="TreeGrafter"/>
</dbReference>
<evidence type="ECO:0000313" key="6">
    <source>
        <dbReference type="EMBL" id="SCL31562.1"/>
    </source>
</evidence>
<evidence type="ECO:0000313" key="7">
    <source>
        <dbReference type="Proteomes" id="UP000199413"/>
    </source>
</evidence>
<keyword evidence="3" id="KW-0804">Transcription</keyword>
<dbReference type="InterPro" id="IPR001647">
    <property type="entry name" value="HTH_TetR"/>
</dbReference>
<organism evidence="6 7">
    <name type="scientific">Micromonospora rhizosphaerae</name>
    <dbReference type="NCBI Taxonomy" id="568872"/>
    <lineage>
        <taxon>Bacteria</taxon>
        <taxon>Bacillati</taxon>
        <taxon>Actinomycetota</taxon>
        <taxon>Actinomycetes</taxon>
        <taxon>Micromonosporales</taxon>
        <taxon>Micromonosporaceae</taxon>
        <taxon>Micromonospora</taxon>
    </lineage>
</organism>
<sequence>MAGVAELEPIIWMRPEKPARGPAPTYSRERIAAVAIEIADSEGIDAVSMRRIAKELGTGAMTLYRYLPAKEDLYAVMIDHAVGFEPQEPTGDVRADLATLARRHRQILCRHPWLAPLLAGRPIIGPNVLRGTERDLALLGGCGLSIDEMLDVLNPIRHWVNGAVQAELAERAAADQSGVDRLAWQQRMGPYLTTLLATGEFPHLSQMIEESEFGDADERFENGLAILLAGVETRLPAIAGSTRPPSAA</sequence>
<protein>
    <submittedName>
        <fullName evidence="6">Transcriptional regulator, TetR family</fullName>
    </submittedName>
</protein>
<dbReference type="PANTHER" id="PTHR30055">
    <property type="entry name" value="HTH-TYPE TRANSCRIPTIONAL REGULATOR RUTR"/>
    <property type="match status" value="1"/>
</dbReference>
<reference evidence="7" key="1">
    <citation type="submission" date="2016-06" db="EMBL/GenBank/DDBJ databases">
        <authorList>
            <person name="Varghese N."/>
            <person name="Submissions Spin"/>
        </authorList>
    </citation>
    <scope>NUCLEOTIDE SEQUENCE [LARGE SCALE GENOMIC DNA]</scope>
    <source>
        <strain evidence="7">DSM 45431</strain>
    </source>
</reference>
<evidence type="ECO:0000259" key="5">
    <source>
        <dbReference type="PROSITE" id="PS50977"/>
    </source>
</evidence>
<dbReference type="GO" id="GO:0045892">
    <property type="term" value="P:negative regulation of DNA-templated transcription"/>
    <property type="evidence" value="ECO:0007669"/>
    <property type="project" value="InterPro"/>
</dbReference>
<accession>A0A1C6SQH1</accession>
<evidence type="ECO:0000256" key="1">
    <source>
        <dbReference type="ARBA" id="ARBA00023015"/>
    </source>
</evidence>
<feature type="domain" description="HTH tetR-type" evidence="5">
    <location>
        <begin position="25"/>
        <end position="85"/>
    </location>
</feature>
<evidence type="ECO:0000256" key="3">
    <source>
        <dbReference type="ARBA" id="ARBA00023163"/>
    </source>
</evidence>
<keyword evidence="7" id="KW-1185">Reference proteome</keyword>
<name>A0A1C6SQH1_9ACTN</name>
<dbReference type="Gene3D" id="1.10.10.60">
    <property type="entry name" value="Homeodomain-like"/>
    <property type="match status" value="1"/>
</dbReference>
<proteinExistence type="predicted"/>
<dbReference type="AlphaFoldDB" id="A0A1C6SQH1"/>
<keyword evidence="2 4" id="KW-0238">DNA-binding</keyword>
<dbReference type="STRING" id="568872.GA0070624_4290"/>
<dbReference type="PANTHER" id="PTHR30055:SF151">
    <property type="entry name" value="TRANSCRIPTIONAL REGULATORY PROTEIN"/>
    <property type="match status" value="1"/>
</dbReference>
<dbReference type="SUPFAM" id="SSF48498">
    <property type="entry name" value="Tetracyclin repressor-like, C-terminal domain"/>
    <property type="match status" value="1"/>
</dbReference>
<dbReference type="GO" id="GO:0003700">
    <property type="term" value="F:DNA-binding transcription factor activity"/>
    <property type="evidence" value="ECO:0007669"/>
    <property type="project" value="TreeGrafter"/>
</dbReference>
<dbReference type="Proteomes" id="UP000199413">
    <property type="component" value="Unassembled WGS sequence"/>
</dbReference>